<accession>A0A931NF09</accession>
<evidence type="ECO:0000313" key="2">
    <source>
        <dbReference type="Proteomes" id="UP000613266"/>
    </source>
</evidence>
<keyword evidence="2" id="KW-1185">Reference proteome</keyword>
<proteinExistence type="predicted"/>
<reference evidence="1" key="1">
    <citation type="submission" date="2020-12" db="EMBL/GenBank/DDBJ databases">
        <title>The genome sequence of Inhella sp. 1Y17.</title>
        <authorList>
            <person name="Liu Y."/>
        </authorList>
    </citation>
    <scope>NUCLEOTIDE SEQUENCE</scope>
    <source>
        <strain evidence="1">1Y17</strain>
    </source>
</reference>
<organism evidence="1 2">
    <name type="scientific">Inhella proteolytica</name>
    <dbReference type="NCBI Taxonomy" id="2795029"/>
    <lineage>
        <taxon>Bacteria</taxon>
        <taxon>Pseudomonadati</taxon>
        <taxon>Pseudomonadota</taxon>
        <taxon>Betaproteobacteria</taxon>
        <taxon>Burkholderiales</taxon>
        <taxon>Sphaerotilaceae</taxon>
        <taxon>Inhella</taxon>
    </lineage>
</organism>
<gene>
    <name evidence="1" type="ORF">I7X39_15435</name>
</gene>
<dbReference type="EMBL" id="JAEDAK010000011">
    <property type="protein sequence ID" value="MBH9578282.1"/>
    <property type="molecule type" value="Genomic_DNA"/>
</dbReference>
<protein>
    <submittedName>
        <fullName evidence="1">Uncharacterized protein</fullName>
    </submittedName>
</protein>
<dbReference type="RefSeq" id="WP_198112054.1">
    <property type="nucleotide sequence ID" value="NZ_JAEDAK010000011.1"/>
</dbReference>
<name>A0A931NF09_9BURK</name>
<dbReference type="AlphaFoldDB" id="A0A931NF09"/>
<dbReference type="Proteomes" id="UP000613266">
    <property type="component" value="Unassembled WGS sequence"/>
</dbReference>
<sequence length="198" mass="22348">MNLILEKTTHPPYFTNMRWTLDAMNLKAAAFDWYVREIEANCGESVFSDADRWVDGDELQRVLETHEIQFIWGVFSAFPKGQRLDLQDLKGAPSDGRPWTRDPLTDPLPGALFEIECFDGGATLLIGVPDEAGRCFCKAFPDARPLSSSDWQQGSQQDADWDDLVTARAERIEQGGPTLSLDELKSLGHWRKSSQKSR</sequence>
<evidence type="ECO:0000313" key="1">
    <source>
        <dbReference type="EMBL" id="MBH9578282.1"/>
    </source>
</evidence>
<comment type="caution">
    <text evidence="1">The sequence shown here is derived from an EMBL/GenBank/DDBJ whole genome shotgun (WGS) entry which is preliminary data.</text>
</comment>